<dbReference type="EMBL" id="JBBNAF010000011">
    <property type="protein sequence ID" value="KAK9098542.1"/>
    <property type="molecule type" value="Genomic_DNA"/>
</dbReference>
<evidence type="ECO:0000313" key="3">
    <source>
        <dbReference type="Proteomes" id="UP001420932"/>
    </source>
</evidence>
<keyword evidence="3" id="KW-1185">Reference proteome</keyword>
<accession>A0AAP0EUV4</accession>
<organism evidence="2 3">
    <name type="scientific">Stephania yunnanensis</name>
    <dbReference type="NCBI Taxonomy" id="152371"/>
    <lineage>
        <taxon>Eukaryota</taxon>
        <taxon>Viridiplantae</taxon>
        <taxon>Streptophyta</taxon>
        <taxon>Embryophyta</taxon>
        <taxon>Tracheophyta</taxon>
        <taxon>Spermatophyta</taxon>
        <taxon>Magnoliopsida</taxon>
        <taxon>Ranunculales</taxon>
        <taxon>Menispermaceae</taxon>
        <taxon>Menispermoideae</taxon>
        <taxon>Cissampelideae</taxon>
        <taxon>Stephania</taxon>
    </lineage>
</organism>
<protein>
    <submittedName>
        <fullName evidence="2">Uncharacterized protein</fullName>
    </submittedName>
</protein>
<dbReference type="Proteomes" id="UP001420932">
    <property type="component" value="Unassembled WGS sequence"/>
</dbReference>
<dbReference type="AlphaFoldDB" id="A0AAP0EUV4"/>
<proteinExistence type="predicted"/>
<comment type="caution">
    <text evidence="2">The sequence shown here is derived from an EMBL/GenBank/DDBJ whole genome shotgun (WGS) entry which is preliminary data.</text>
</comment>
<feature type="region of interest" description="Disordered" evidence="1">
    <location>
        <begin position="1"/>
        <end position="24"/>
    </location>
</feature>
<evidence type="ECO:0000256" key="1">
    <source>
        <dbReference type="SAM" id="MobiDB-lite"/>
    </source>
</evidence>
<reference evidence="2 3" key="1">
    <citation type="submission" date="2024-01" db="EMBL/GenBank/DDBJ databases">
        <title>Genome assemblies of Stephania.</title>
        <authorList>
            <person name="Yang L."/>
        </authorList>
    </citation>
    <scope>NUCLEOTIDE SEQUENCE [LARGE SCALE GENOMIC DNA]</scope>
    <source>
        <strain evidence="2">YNDBR</strain>
        <tissue evidence="2">Leaf</tissue>
    </source>
</reference>
<evidence type="ECO:0000313" key="2">
    <source>
        <dbReference type="EMBL" id="KAK9098542.1"/>
    </source>
</evidence>
<name>A0AAP0EUV4_9MAGN</name>
<gene>
    <name evidence="2" type="ORF">Syun_025587</name>
</gene>
<sequence>MYTNQVGGQINEVEDDPNKPFPGRPSDRIMLLSFKHHVAHAIWKGEVSSLLTI</sequence>